<keyword evidence="1" id="KW-0863">Zinc-finger</keyword>
<reference evidence="4 5" key="1">
    <citation type="submission" date="2016-07" db="EMBL/GenBank/DDBJ databases">
        <title>Pervasive Adenine N6-methylation of Active Genes in Fungi.</title>
        <authorList>
            <consortium name="DOE Joint Genome Institute"/>
            <person name="Mondo S.J."/>
            <person name="Dannebaum R.O."/>
            <person name="Kuo R.C."/>
            <person name="Labutti K."/>
            <person name="Haridas S."/>
            <person name="Kuo A."/>
            <person name="Salamov A."/>
            <person name="Ahrendt S.R."/>
            <person name="Lipzen A."/>
            <person name="Sullivan W."/>
            <person name="Andreopoulos W.B."/>
            <person name="Clum A."/>
            <person name="Lindquist E."/>
            <person name="Daum C."/>
            <person name="Ramamoorthy G.K."/>
            <person name="Gryganskyi A."/>
            <person name="Culley D."/>
            <person name="Magnuson J.K."/>
            <person name="James T.Y."/>
            <person name="O'Malley M.A."/>
            <person name="Stajich J.E."/>
            <person name="Spatafora J.W."/>
            <person name="Visel A."/>
            <person name="Grigoriev I.V."/>
        </authorList>
    </citation>
    <scope>NUCLEOTIDE SEQUENCE [LARGE SCALE GENOMIC DNA]</scope>
    <source>
        <strain evidence="4 5">NRRL 3301</strain>
    </source>
</reference>
<organism evidence="4 5">
    <name type="scientific">Hesseltinella vesiculosa</name>
    <dbReference type="NCBI Taxonomy" id="101127"/>
    <lineage>
        <taxon>Eukaryota</taxon>
        <taxon>Fungi</taxon>
        <taxon>Fungi incertae sedis</taxon>
        <taxon>Mucoromycota</taxon>
        <taxon>Mucoromycotina</taxon>
        <taxon>Mucoromycetes</taxon>
        <taxon>Mucorales</taxon>
        <taxon>Cunninghamellaceae</taxon>
        <taxon>Hesseltinella</taxon>
    </lineage>
</organism>
<accession>A0A1X2GA04</accession>
<feature type="compositionally biased region" description="Polar residues" evidence="2">
    <location>
        <begin position="118"/>
        <end position="132"/>
    </location>
</feature>
<evidence type="ECO:0000256" key="1">
    <source>
        <dbReference type="PROSITE-ProRule" id="PRU00042"/>
    </source>
</evidence>
<feature type="region of interest" description="Disordered" evidence="2">
    <location>
        <begin position="101"/>
        <end position="132"/>
    </location>
</feature>
<evidence type="ECO:0000259" key="3">
    <source>
        <dbReference type="PROSITE" id="PS50157"/>
    </source>
</evidence>
<keyword evidence="1" id="KW-0479">Metal-binding</keyword>
<gene>
    <name evidence="4" type="ORF">DM01DRAFT_1338443</name>
</gene>
<dbReference type="OrthoDB" id="2404656at2759"/>
<feature type="compositionally biased region" description="Basic and acidic residues" evidence="2">
    <location>
        <begin position="108"/>
        <end position="117"/>
    </location>
</feature>
<keyword evidence="1" id="KW-0862">Zinc</keyword>
<dbReference type="GO" id="GO:0008270">
    <property type="term" value="F:zinc ion binding"/>
    <property type="evidence" value="ECO:0007669"/>
    <property type="project" value="UniProtKB-KW"/>
</dbReference>
<dbReference type="InterPro" id="IPR013087">
    <property type="entry name" value="Znf_C2H2_type"/>
</dbReference>
<dbReference type="AlphaFoldDB" id="A0A1X2GA04"/>
<proteinExistence type="predicted"/>
<feature type="domain" description="C2H2-type" evidence="3">
    <location>
        <begin position="10"/>
        <end position="38"/>
    </location>
</feature>
<comment type="caution">
    <text evidence="4">The sequence shown here is derived from an EMBL/GenBank/DDBJ whole genome shotgun (WGS) entry which is preliminary data.</text>
</comment>
<name>A0A1X2GA04_9FUNG</name>
<evidence type="ECO:0000313" key="5">
    <source>
        <dbReference type="Proteomes" id="UP000242146"/>
    </source>
</evidence>
<dbReference type="SMART" id="SM00355">
    <property type="entry name" value="ZnF_C2H2"/>
    <property type="match status" value="2"/>
</dbReference>
<dbReference type="PROSITE" id="PS50157">
    <property type="entry name" value="ZINC_FINGER_C2H2_2"/>
    <property type="match status" value="1"/>
</dbReference>
<evidence type="ECO:0000256" key="2">
    <source>
        <dbReference type="SAM" id="MobiDB-lite"/>
    </source>
</evidence>
<dbReference type="Proteomes" id="UP000242146">
    <property type="component" value="Unassembled WGS sequence"/>
</dbReference>
<sequence>METSLVNLRYSCHICNKILADASGLKRHYIKLHQIFLPSRPEGGRSRVDTGQYTYITQQNDTIHSSIQLHYACLSCLAHYPNMEDLAAHIDANHLALAGTSRSTRTHSRADDAHGQDTEQSCPKRSCHMSTDSPPPILNSKNALFKFTSPQQPYQALEVSRISAKIIDALAPIVTIVSPCNSSLSSDHLLDLQKQKGSHASLSSLKKFPEAFSFLVSAMNQPLGNLPAWLWGHPIDKGSALSTMEKQLIQTMRFILTDFANSNTNEQMAPFSDVSERTFLISNVVPIFKTFGHQTNQLCFNWCEPQTMQQTRQSRVMVNIGQLDETTLRFVDGLGFDRDNNERLTLEVSGGRLSDDHLHASDDTLKIIHILMCILKGDARSHANASLATYKLLKAFGVQTVQDTVILSEMTLGDDYKYCFKEVLTAAIPVNDRIRSKWLPIFNLLAYLMVQLDDQVNIVQRLQGEHNGLHAVDQKDALVSMLYQE</sequence>
<keyword evidence="5" id="KW-1185">Reference proteome</keyword>
<dbReference type="EMBL" id="MCGT01000028">
    <property type="protein sequence ID" value="ORX48786.1"/>
    <property type="molecule type" value="Genomic_DNA"/>
</dbReference>
<protein>
    <recommendedName>
        <fullName evidence="3">C2H2-type domain-containing protein</fullName>
    </recommendedName>
</protein>
<dbReference type="PROSITE" id="PS00028">
    <property type="entry name" value="ZINC_FINGER_C2H2_1"/>
    <property type="match status" value="2"/>
</dbReference>
<evidence type="ECO:0000313" key="4">
    <source>
        <dbReference type="EMBL" id="ORX48786.1"/>
    </source>
</evidence>